<sequence length="935" mass="108121">MSCRHKISEETLWAMNETSMKRTNRIRMRMNSLQQRSNGRWKQFANVYAKFLLRFPWSILLVSSLITIGLASCCLFFMEIRPFDQTDFLMPHGLAITNALLIRRIFGSDTELRMHQQLNLYPGLDIIMKRRLNTVEGHPNQTNMLRNEILDEVHRLDRHIRSVRITDENKTMEYNYSTLCTQINQACVVDGNYILSDKFRHDLTHLLPPKSGYYFDTTGANGIPEFMFGKDYRMTNATSSMVDYDEEEEEEEYNDQNHTPTMHHATSEKIITYVPVFRLRYTMNTSTPERRQLAILWEREALRYLNQEYRSEILEILPSTSTAIADAIVEKAHGEGLYMSIMLLIFIILVCLCVTIQGNFHTSVGYLPLCGILSIALSTGATFGILSMCRIKIIEPMALLVFVVAIVECLRISIVCGEYHRILKDHLLTLTDVSSEIDIEKILPSIIESTHPYFLISTLIITIVYSLLSIFSPMITTLLICLTLVLYIIVNYLVHATFFSSCLVITLKRVVARRHCLFCFRLSKDCCEDSEEEITTKWIFIKQKLSSLSIKDSVIKKFVAATLCLLFVLSMITSLWFFLSIDTRLFDDQFLPRDASSLRLHMKSQESDFNIGPVVMFTIPETINYENEQVRLAMRTLLEQCQSELRTNDFQLLWLDHENVTHLITGKDPISLRVTPFSQNDLVIVDRENTSAIMASRFYCQMTSIKGDRLDIRTMNNLYTYTDQSPLPSVFPYSLLFPTYEALEQIRNEIYLSILLLIVACFILTLVPWFSFSNTLLTISHVLALLTSSLTCLYFFHKLTFNFGNALWFYVVSIIYLETLIHACYKRSDSKWKYNRIILSLLTSLVVLHFIPIQAYVFQIIRNSLIYHSIVCLILINLILPSCDYLIQSMNQNDEQIHKVRQPMVTIIDVNQSLTNGIEIKADVYETKTSLNSSI</sequence>
<feature type="transmembrane region" description="Helical" evidence="2">
    <location>
        <begin position="57"/>
        <end position="78"/>
    </location>
</feature>
<feature type="transmembrane region" description="Helical" evidence="2">
    <location>
        <begin position="865"/>
        <end position="887"/>
    </location>
</feature>
<feature type="transmembrane region" description="Helical" evidence="2">
    <location>
        <begin position="808"/>
        <end position="825"/>
    </location>
</feature>
<dbReference type="InterPro" id="IPR000731">
    <property type="entry name" value="SSD"/>
</dbReference>
<evidence type="ECO:0000313" key="5">
    <source>
        <dbReference type="Proteomes" id="UP000663852"/>
    </source>
</evidence>
<keyword evidence="2" id="KW-0812">Transmembrane</keyword>
<comment type="caution">
    <text evidence="4">The sequence shown here is derived from an EMBL/GenBank/DDBJ whole genome shotgun (WGS) entry which is preliminary data.</text>
</comment>
<dbReference type="PANTHER" id="PTHR10796:SF92">
    <property type="entry name" value="PATCHED-RELATED, ISOFORM A"/>
    <property type="match status" value="1"/>
</dbReference>
<dbReference type="Proteomes" id="UP000663852">
    <property type="component" value="Unassembled WGS sequence"/>
</dbReference>
<proteinExistence type="inferred from homology"/>
<dbReference type="EMBL" id="CAJNOJ010000054">
    <property type="protein sequence ID" value="CAF0974773.1"/>
    <property type="molecule type" value="Genomic_DNA"/>
</dbReference>
<keyword evidence="2" id="KW-1133">Transmembrane helix</keyword>
<feature type="transmembrane region" description="Helical" evidence="2">
    <location>
        <begin position="477"/>
        <end position="505"/>
    </location>
</feature>
<feature type="transmembrane region" description="Helical" evidence="2">
    <location>
        <begin position="750"/>
        <end position="769"/>
    </location>
</feature>
<feature type="transmembrane region" description="Helical" evidence="2">
    <location>
        <begin position="558"/>
        <end position="579"/>
    </location>
</feature>
<organism evidence="4 5">
    <name type="scientific">Adineta ricciae</name>
    <name type="common">Rotifer</name>
    <dbReference type="NCBI Taxonomy" id="249248"/>
    <lineage>
        <taxon>Eukaryota</taxon>
        <taxon>Metazoa</taxon>
        <taxon>Spiralia</taxon>
        <taxon>Gnathifera</taxon>
        <taxon>Rotifera</taxon>
        <taxon>Eurotatoria</taxon>
        <taxon>Bdelloidea</taxon>
        <taxon>Adinetida</taxon>
        <taxon>Adinetidae</taxon>
        <taxon>Adineta</taxon>
    </lineage>
</organism>
<protein>
    <recommendedName>
        <fullName evidence="3">SSD domain-containing protein</fullName>
    </recommendedName>
</protein>
<evidence type="ECO:0000259" key="3">
    <source>
        <dbReference type="PROSITE" id="PS50156"/>
    </source>
</evidence>
<dbReference type="AlphaFoldDB" id="A0A814ENS8"/>
<keyword evidence="2" id="KW-0472">Membrane</keyword>
<feature type="transmembrane region" description="Helical" evidence="2">
    <location>
        <begin position="337"/>
        <end position="360"/>
    </location>
</feature>
<feature type="transmembrane region" description="Helical" evidence="2">
    <location>
        <begin position="837"/>
        <end position="859"/>
    </location>
</feature>
<reference evidence="4" key="1">
    <citation type="submission" date="2021-02" db="EMBL/GenBank/DDBJ databases">
        <authorList>
            <person name="Nowell W R."/>
        </authorList>
    </citation>
    <scope>NUCLEOTIDE SEQUENCE</scope>
</reference>
<evidence type="ECO:0000313" key="4">
    <source>
        <dbReference type="EMBL" id="CAF0974773.1"/>
    </source>
</evidence>
<evidence type="ECO:0000256" key="2">
    <source>
        <dbReference type="SAM" id="Phobius"/>
    </source>
</evidence>
<feature type="transmembrane region" description="Helical" evidence="2">
    <location>
        <begin position="453"/>
        <end position="471"/>
    </location>
</feature>
<feature type="domain" description="SSD" evidence="3">
    <location>
        <begin position="335"/>
        <end position="505"/>
    </location>
</feature>
<comment type="similarity">
    <text evidence="1">Belongs to the patched family.</text>
</comment>
<dbReference type="GO" id="GO:0016020">
    <property type="term" value="C:membrane"/>
    <property type="evidence" value="ECO:0007669"/>
    <property type="project" value="TreeGrafter"/>
</dbReference>
<dbReference type="PROSITE" id="PS50156">
    <property type="entry name" value="SSD"/>
    <property type="match status" value="1"/>
</dbReference>
<feature type="transmembrane region" description="Helical" evidence="2">
    <location>
        <begin position="366"/>
        <end position="389"/>
    </location>
</feature>
<gene>
    <name evidence="4" type="ORF">EDS130_LOCUS13555</name>
</gene>
<dbReference type="OrthoDB" id="10026952at2759"/>
<dbReference type="InterPro" id="IPR051697">
    <property type="entry name" value="Patched_domain-protein"/>
</dbReference>
<name>A0A814ENS8_ADIRI</name>
<evidence type="ECO:0000256" key="1">
    <source>
        <dbReference type="ARBA" id="ARBA00005585"/>
    </source>
</evidence>
<dbReference type="PANTHER" id="PTHR10796">
    <property type="entry name" value="PATCHED-RELATED"/>
    <property type="match status" value="1"/>
</dbReference>
<accession>A0A814ENS8</accession>